<feature type="signal peptide" evidence="1">
    <location>
        <begin position="1"/>
        <end position="24"/>
    </location>
</feature>
<evidence type="ECO:0000313" key="2">
    <source>
        <dbReference type="EMBL" id="TDE14585.1"/>
    </source>
</evidence>
<evidence type="ECO:0000313" key="3">
    <source>
        <dbReference type="Proteomes" id="UP000294850"/>
    </source>
</evidence>
<evidence type="ECO:0000256" key="1">
    <source>
        <dbReference type="SAM" id="SignalP"/>
    </source>
</evidence>
<accession>A0A4R5DTW0</accession>
<keyword evidence="1" id="KW-0732">Signal</keyword>
<dbReference type="Proteomes" id="UP000294850">
    <property type="component" value="Unassembled WGS sequence"/>
</dbReference>
<reference evidence="2 3" key="1">
    <citation type="submission" date="2019-03" db="EMBL/GenBank/DDBJ databases">
        <title>Dyadobacter AR-3-6 sp. nov., isolated from arctic soil.</title>
        <authorList>
            <person name="Chaudhary D.K."/>
        </authorList>
    </citation>
    <scope>NUCLEOTIDE SEQUENCE [LARGE SCALE GENOMIC DNA]</scope>
    <source>
        <strain evidence="2 3">AR-3-6</strain>
    </source>
</reference>
<gene>
    <name evidence="2" type="ORF">E0F88_15435</name>
</gene>
<dbReference type="OrthoDB" id="956960at2"/>
<organism evidence="2 3">
    <name type="scientific">Dyadobacter psychrotolerans</name>
    <dbReference type="NCBI Taxonomy" id="2541721"/>
    <lineage>
        <taxon>Bacteria</taxon>
        <taxon>Pseudomonadati</taxon>
        <taxon>Bacteroidota</taxon>
        <taxon>Cytophagia</taxon>
        <taxon>Cytophagales</taxon>
        <taxon>Spirosomataceae</taxon>
        <taxon>Dyadobacter</taxon>
    </lineage>
</organism>
<name>A0A4R5DTW0_9BACT</name>
<dbReference type="AlphaFoldDB" id="A0A4R5DTW0"/>
<protein>
    <submittedName>
        <fullName evidence="2">Uncharacterized protein</fullName>
    </submittedName>
</protein>
<dbReference type="RefSeq" id="WP_131959169.1">
    <property type="nucleotide sequence ID" value="NZ_SMFL01000005.1"/>
</dbReference>
<feature type="chain" id="PRO_5020520348" evidence="1">
    <location>
        <begin position="25"/>
        <end position="210"/>
    </location>
</feature>
<sequence length="210" mass="23807">MRCTVQIKKILISALLLFTASAFAQESAGEKAARNIGLLLAPWHERLPPHKSYVRDNSNIKPENFRFRDAPGRSLNDRLSVGVGAKTPDCKPSWAMFKFRVNGKGLVDSTWSDGNLPKEVSNRFVDNIHATDGSWIVASGTKETEVAWYVYFYSDTRGLWDRNLNCSDSDKELQKTVSYMTSFFYNLFYCFGEDKATMVRPTDNNGIPRN</sequence>
<dbReference type="EMBL" id="SMFL01000005">
    <property type="protein sequence ID" value="TDE14585.1"/>
    <property type="molecule type" value="Genomic_DNA"/>
</dbReference>
<proteinExistence type="predicted"/>
<keyword evidence="3" id="KW-1185">Reference proteome</keyword>
<comment type="caution">
    <text evidence="2">The sequence shown here is derived from an EMBL/GenBank/DDBJ whole genome shotgun (WGS) entry which is preliminary data.</text>
</comment>